<dbReference type="PANTHER" id="PTHR10388">
    <property type="entry name" value="EUKARYOTIC TRANSLATION INITIATION FACTOR SUI1"/>
    <property type="match status" value="1"/>
</dbReference>
<reference evidence="3 4" key="1">
    <citation type="submission" date="2024-01" db="EMBL/GenBank/DDBJ databases">
        <title>The genomes of 5 underutilized Papilionoideae crops provide insights into root nodulation and disease resistanc.</title>
        <authorList>
            <person name="Jiang F."/>
        </authorList>
    </citation>
    <scope>NUCLEOTIDE SEQUENCE [LARGE SCALE GENOMIC DNA]</scope>
    <source>
        <strain evidence="3">JINMINGXINNONG_FW02</strain>
        <tissue evidence="3">Leaves</tissue>
    </source>
</reference>
<feature type="domain" description="APO" evidence="2">
    <location>
        <begin position="123"/>
        <end position="207"/>
    </location>
</feature>
<feature type="transmembrane region" description="Helical" evidence="1">
    <location>
        <begin position="436"/>
        <end position="465"/>
    </location>
</feature>
<keyword evidence="4" id="KW-1185">Reference proteome</keyword>
<keyword evidence="1" id="KW-0472">Membrane</keyword>
<dbReference type="AlphaFoldDB" id="A0AAN9MHN3"/>
<proteinExistence type="predicted"/>
<evidence type="ECO:0000259" key="2">
    <source>
        <dbReference type="PROSITE" id="PS51499"/>
    </source>
</evidence>
<dbReference type="PROSITE" id="PS51499">
    <property type="entry name" value="APO"/>
    <property type="match status" value="2"/>
</dbReference>
<dbReference type="Pfam" id="PF05634">
    <property type="entry name" value="APO_RNA-bind"/>
    <property type="match status" value="2"/>
</dbReference>
<dbReference type="GO" id="GO:0003723">
    <property type="term" value="F:RNA binding"/>
    <property type="evidence" value="ECO:0007669"/>
    <property type="project" value="InterPro"/>
</dbReference>
<protein>
    <recommendedName>
        <fullName evidence="2">APO domain-containing protein</fullName>
    </recommendedName>
</protein>
<evidence type="ECO:0000313" key="4">
    <source>
        <dbReference type="Proteomes" id="UP001374584"/>
    </source>
</evidence>
<name>A0AAN9MHN3_PHACN</name>
<keyword evidence="1" id="KW-0812">Transmembrane</keyword>
<dbReference type="InterPro" id="IPR023342">
    <property type="entry name" value="APO_dom"/>
</dbReference>
<keyword evidence="1" id="KW-1133">Transmembrane helix</keyword>
<comment type="caution">
    <text evidence="3">The sequence shown here is derived from an EMBL/GenBank/DDBJ whole genome shotgun (WGS) entry which is preliminary data.</text>
</comment>
<organism evidence="3 4">
    <name type="scientific">Phaseolus coccineus</name>
    <name type="common">Scarlet runner bean</name>
    <name type="synonym">Phaseolus multiflorus</name>
    <dbReference type="NCBI Taxonomy" id="3886"/>
    <lineage>
        <taxon>Eukaryota</taxon>
        <taxon>Viridiplantae</taxon>
        <taxon>Streptophyta</taxon>
        <taxon>Embryophyta</taxon>
        <taxon>Tracheophyta</taxon>
        <taxon>Spermatophyta</taxon>
        <taxon>Magnoliopsida</taxon>
        <taxon>eudicotyledons</taxon>
        <taxon>Gunneridae</taxon>
        <taxon>Pentapetalae</taxon>
        <taxon>rosids</taxon>
        <taxon>fabids</taxon>
        <taxon>Fabales</taxon>
        <taxon>Fabaceae</taxon>
        <taxon>Papilionoideae</taxon>
        <taxon>50 kb inversion clade</taxon>
        <taxon>NPAAA clade</taxon>
        <taxon>indigoferoid/millettioid clade</taxon>
        <taxon>Phaseoleae</taxon>
        <taxon>Phaseolus</taxon>
    </lineage>
</organism>
<evidence type="ECO:0000313" key="3">
    <source>
        <dbReference type="EMBL" id="KAK7355050.1"/>
    </source>
</evidence>
<sequence>MLPRHVQTLGNLLERVELVHFTTLRGIHRHFCLWRSTVLTCNEMPRKLRKFERKPPVTSFNELKREARLKKKERQKVLENVLQPPENGLLVKHLIPVAHEVFAARCELLSSVSRLVNYTAIYVCSLCGEVHVGHLPHKIRTCDVRGSPSSKEHSWVKGGVEHVLPLVESFHLYDRIGRAVSHNEMLEVDRIPAIVELCVQAGFDIPEYPTRRRTFPVYCVAGRIIDFEKRFPKEISLGEDIEAHGFWYKKKSFNKDTNSMVMHSDDIQAIAVQGMKAWEKMRTGASKLMEKYAVQTCGYCPEVQVGPKGHRVRNCQAFKHQMRDGQHAWQKATINDLAPPVCVYHIRDQQPTKPLVNELRMYYGMLPAVVELFAQAGAPVGKSYACMMREDVVIPEMDEENLDCMEHICFWHSLRAKDLVFLLRFLPEQHFIPVPISYLTVVLLAGIYIGCVEWMIAMHLFLNYFTEISFSPLSKQYRSLKKGTLLRKTQLNPIRTTPLNDNTFCITFTPSNHQIQQPTAKRRK</sequence>
<feature type="domain" description="APO" evidence="2">
    <location>
        <begin position="296"/>
        <end position="382"/>
    </location>
</feature>
<dbReference type="EMBL" id="JAYMYR010000006">
    <property type="protein sequence ID" value="KAK7355050.1"/>
    <property type="molecule type" value="Genomic_DNA"/>
</dbReference>
<gene>
    <name evidence="3" type="ORF">VNO80_14295</name>
</gene>
<dbReference type="Proteomes" id="UP001374584">
    <property type="component" value="Unassembled WGS sequence"/>
</dbReference>
<evidence type="ECO:0000256" key="1">
    <source>
        <dbReference type="SAM" id="Phobius"/>
    </source>
</evidence>
<accession>A0AAN9MHN3</accession>